<keyword evidence="2" id="KW-1185">Reference proteome</keyword>
<reference evidence="1 2" key="1">
    <citation type="submission" date="2019-05" db="EMBL/GenBank/DDBJ databases">
        <title>Another draft genome of Portunus trituberculatus and its Hox gene families provides insights of decapod evolution.</title>
        <authorList>
            <person name="Jeong J.-H."/>
            <person name="Song I."/>
            <person name="Kim S."/>
            <person name="Choi T."/>
            <person name="Kim D."/>
            <person name="Ryu S."/>
            <person name="Kim W."/>
        </authorList>
    </citation>
    <scope>NUCLEOTIDE SEQUENCE [LARGE SCALE GENOMIC DNA]</scope>
    <source>
        <tissue evidence="1">Muscle</tissue>
    </source>
</reference>
<dbReference type="EMBL" id="VSRR010052518">
    <property type="protein sequence ID" value="MPC79939.1"/>
    <property type="molecule type" value="Genomic_DNA"/>
</dbReference>
<evidence type="ECO:0000313" key="1">
    <source>
        <dbReference type="EMBL" id="MPC79939.1"/>
    </source>
</evidence>
<proteinExistence type="predicted"/>
<comment type="caution">
    <text evidence="1">The sequence shown here is derived from an EMBL/GenBank/DDBJ whole genome shotgun (WGS) entry which is preliminary data.</text>
</comment>
<name>A0A5B7IDN4_PORTR</name>
<organism evidence="1 2">
    <name type="scientific">Portunus trituberculatus</name>
    <name type="common">Swimming crab</name>
    <name type="synonym">Neptunus trituberculatus</name>
    <dbReference type="NCBI Taxonomy" id="210409"/>
    <lineage>
        <taxon>Eukaryota</taxon>
        <taxon>Metazoa</taxon>
        <taxon>Ecdysozoa</taxon>
        <taxon>Arthropoda</taxon>
        <taxon>Crustacea</taxon>
        <taxon>Multicrustacea</taxon>
        <taxon>Malacostraca</taxon>
        <taxon>Eumalacostraca</taxon>
        <taxon>Eucarida</taxon>
        <taxon>Decapoda</taxon>
        <taxon>Pleocyemata</taxon>
        <taxon>Brachyura</taxon>
        <taxon>Eubrachyura</taxon>
        <taxon>Portunoidea</taxon>
        <taxon>Portunidae</taxon>
        <taxon>Portuninae</taxon>
        <taxon>Portunus</taxon>
    </lineage>
</organism>
<dbReference type="Proteomes" id="UP000324222">
    <property type="component" value="Unassembled WGS sequence"/>
</dbReference>
<protein>
    <submittedName>
        <fullName evidence="1">Uncharacterized protein</fullName>
    </submittedName>
</protein>
<accession>A0A5B7IDN4</accession>
<evidence type="ECO:0000313" key="2">
    <source>
        <dbReference type="Proteomes" id="UP000324222"/>
    </source>
</evidence>
<dbReference type="AlphaFoldDB" id="A0A5B7IDN4"/>
<sequence length="23" mass="2674">MNHYVRRSVCGGEYLELPLPPRS</sequence>
<gene>
    <name evidence="1" type="ORF">E2C01_074497</name>
</gene>